<keyword evidence="4" id="KW-0028">Amino-acid biosynthesis</keyword>
<accession>A0ABS7DI32</accession>
<dbReference type="PIRSF" id="PIRSF000193">
    <property type="entry name" value="Pyrrol-5-carb_rd"/>
    <property type="match status" value="1"/>
</dbReference>
<evidence type="ECO:0000256" key="5">
    <source>
        <dbReference type="NCBIfam" id="TIGR00112"/>
    </source>
</evidence>
<dbReference type="RefSeq" id="WP_219938179.1">
    <property type="nucleotide sequence ID" value="NZ_JAGFNY010000038.1"/>
</dbReference>
<dbReference type="Gene3D" id="3.40.50.720">
    <property type="entry name" value="NAD(P)-binding Rossmann-like Domain"/>
    <property type="match status" value="1"/>
</dbReference>
<dbReference type="PANTHER" id="PTHR11645">
    <property type="entry name" value="PYRROLINE-5-CARBOXYLATE REDUCTASE"/>
    <property type="match status" value="1"/>
</dbReference>
<evidence type="ECO:0000259" key="7">
    <source>
        <dbReference type="Pfam" id="PF14748"/>
    </source>
</evidence>
<evidence type="ECO:0000313" key="9">
    <source>
        <dbReference type="Proteomes" id="UP000731465"/>
    </source>
</evidence>
<comment type="function">
    <text evidence="4">Catalyzes the reduction of 1-pyrroline-5-carboxylate (PCA) to L-proline.</text>
</comment>
<protein>
    <recommendedName>
        <fullName evidence="4 5">Pyrroline-5-carboxylate reductase</fullName>
        <shortName evidence="4">P5C reductase</shortName>
        <shortName evidence="4">P5CR</shortName>
        <ecNumber evidence="4 5">1.5.1.2</ecNumber>
    </recommendedName>
    <alternativeName>
        <fullName evidence="4">PCA reductase</fullName>
    </alternativeName>
</protein>
<sequence>MTTKKISFIGGGNMSSCIYASIIKSEDAKNITISGPHLEKLEKFKAEGSVITTDNIEATKSADIIFLGVKPQILTSVLEQLSTIKDELQNKLFVSMAAGFKLSSISSKLGTNRIIRIMPNTPCKIGLGTIAVAYDSAVSDEDKATVKQYLSNMGQCIEGDENNLNVIGAVCGCGPAFVYRFMESLVAEAVRHGIKAEDARKMVEQTVLGSASMVIQNQDATIASLREAVTSKGGTTFAGLCKMTEGNFEKIMENTINASLDRTYEFESMF</sequence>
<dbReference type="NCBIfam" id="TIGR00112">
    <property type="entry name" value="proC"/>
    <property type="match status" value="1"/>
</dbReference>
<comment type="caution">
    <text evidence="8">The sequence shown here is derived from an EMBL/GenBank/DDBJ whole genome shotgun (WGS) entry which is preliminary data.</text>
</comment>
<dbReference type="SUPFAM" id="SSF51735">
    <property type="entry name" value="NAD(P)-binding Rossmann-fold domains"/>
    <property type="match status" value="1"/>
</dbReference>
<dbReference type="Pfam" id="PF14748">
    <property type="entry name" value="P5CR_dimer"/>
    <property type="match status" value="1"/>
</dbReference>
<dbReference type="GO" id="GO:0004735">
    <property type="term" value="F:pyrroline-5-carboxylate reductase activity"/>
    <property type="evidence" value="ECO:0007669"/>
    <property type="project" value="UniProtKB-EC"/>
</dbReference>
<evidence type="ECO:0000256" key="3">
    <source>
        <dbReference type="ARBA" id="ARBA00023002"/>
    </source>
</evidence>
<keyword evidence="9" id="KW-1185">Reference proteome</keyword>
<dbReference type="InterPro" id="IPR036291">
    <property type="entry name" value="NAD(P)-bd_dom_sf"/>
</dbReference>
<feature type="domain" description="Pyrroline-5-carboxylate reductase dimerisation" evidence="7">
    <location>
        <begin position="161"/>
        <end position="265"/>
    </location>
</feature>
<gene>
    <name evidence="4 8" type="primary">proC</name>
    <name evidence="8" type="ORF">J5V48_08615</name>
</gene>
<dbReference type="InterPro" id="IPR028939">
    <property type="entry name" value="P5C_Rdtase_cat_N"/>
</dbReference>
<dbReference type="EC" id="1.5.1.2" evidence="4 5"/>
<dbReference type="InterPro" id="IPR000304">
    <property type="entry name" value="Pyrroline-COOH_reductase"/>
</dbReference>
<name>A0ABS7DI32_9GAMM</name>
<comment type="subcellular location">
    <subcellularLocation>
        <location evidence="4">Cytoplasm</location>
    </subcellularLocation>
</comment>
<feature type="domain" description="Pyrroline-5-carboxylate reductase catalytic N-terminal" evidence="6">
    <location>
        <begin position="5"/>
        <end position="99"/>
    </location>
</feature>
<dbReference type="PANTHER" id="PTHR11645:SF0">
    <property type="entry name" value="PYRROLINE-5-CARBOXYLATE REDUCTASE 3"/>
    <property type="match status" value="1"/>
</dbReference>
<dbReference type="Gene3D" id="1.10.3730.10">
    <property type="entry name" value="ProC C-terminal domain-like"/>
    <property type="match status" value="1"/>
</dbReference>
<evidence type="ECO:0000256" key="2">
    <source>
        <dbReference type="ARBA" id="ARBA00022857"/>
    </source>
</evidence>
<keyword evidence="3 4" id="KW-0560">Oxidoreductase</keyword>
<dbReference type="InterPro" id="IPR008927">
    <property type="entry name" value="6-PGluconate_DH-like_C_sf"/>
</dbReference>
<organism evidence="8 9">
    <name type="scientific">Succinivibrio faecicola</name>
    <dbReference type="NCBI Taxonomy" id="2820300"/>
    <lineage>
        <taxon>Bacteria</taxon>
        <taxon>Pseudomonadati</taxon>
        <taxon>Pseudomonadota</taxon>
        <taxon>Gammaproteobacteria</taxon>
        <taxon>Aeromonadales</taxon>
        <taxon>Succinivibrionaceae</taxon>
        <taxon>Succinivibrio</taxon>
    </lineage>
</organism>
<keyword evidence="2 4" id="KW-0521">NADP</keyword>
<proteinExistence type="inferred from homology"/>
<evidence type="ECO:0000259" key="6">
    <source>
        <dbReference type="Pfam" id="PF03807"/>
    </source>
</evidence>
<evidence type="ECO:0000313" key="8">
    <source>
        <dbReference type="EMBL" id="MBW7570955.1"/>
    </source>
</evidence>
<keyword evidence="4" id="KW-0641">Proline biosynthesis</keyword>
<comment type="catalytic activity">
    <reaction evidence="4">
        <text>L-proline + NADP(+) = (S)-1-pyrroline-5-carboxylate + NADPH + 2 H(+)</text>
        <dbReference type="Rhea" id="RHEA:14109"/>
        <dbReference type="ChEBI" id="CHEBI:15378"/>
        <dbReference type="ChEBI" id="CHEBI:17388"/>
        <dbReference type="ChEBI" id="CHEBI:57783"/>
        <dbReference type="ChEBI" id="CHEBI:58349"/>
        <dbReference type="ChEBI" id="CHEBI:60039"/>
        <dbReference type="EC" id="1.5.1.2"/>
    </reaction>
</comment>
<keyword evidence="4" id="KW-0963">Cytoplasm</keyword>
<dbReference type="InterPro" id="IPR029036">
    <property type="entry name" value="P5CR_dimer"/>
</dbReference>
<dbReference type="SUPFAM" id="SSF48179">
    <property type="entry name" value="6-phosphogluconate dehydrogenase C-terminal domain-like"/>
    <property type="match status" value="1"/>
</dbReference>
<reference evidence="8 9" key="1">
    <citation type="submission" date="2021-03" db="EMBL/GenBank/DDBJ databases">
        <title>Succinivibrio sp. nov. isolated from feces of cow.</title>
        <authorList>
            <person name="Choi J.-Y."/>
        </authorList>
    </citation>
    <scope>NUCLEOTIDE SEQUENCE [LARGE SCALE GENOMIC DNA]</scope>
    <source>
        <strain evidence="8 9">AGMB01872</strain>
    </source>
</reference>
<comment type="pathway">
    <text evidence="4">Amino-acid biosynthesis; L-proline biosynthesis; L-proline from L-glutamate 5-semialdehyde: step 1/1.</text>
</comment>
<comment type="catalytic activity">
    <reaction evidence="4">
        <text>L-proline + NAD(+) = (S)-1-pyrroline-5-carboxylate + NADH + 2 H(+)</text>
        <dbReference type="Rhea" id="RHEA:14105"/>
        <dbReference type="ChEBI" id="CHEBI:15378"/>
        <dbReference type="ChEBI" id="CHEBI:17388"/>
        <dbReference type="ChEBI" id="CHEBI:57540"/>
        <dbReference type="ChEBI" id="CHEBI:57945"/>
        <dbReference type="ChEBI" id="CHEBI:60039"/>
        <dbReference type="EC" id="1.5.1.2"/>
    </reaction>
</comment>
<dbReference type="Pfam" id="PF03807">
    <property type="entry name" value="F420_oxidored"/>
    <property type="match status" value="1"/>
</dbReference>
<dbReference type="Proteomes" id="UP000731465">
    <property type="component" value="Unassembled WGS sequence"/>
</dbReference>
<evidence type="ECO:0000256" key="4">
    <source>
        <dbReference type="HAMAP-Rule" id="MF_01925"/>
    </source>
</evidence>
<dbReference type="HAMAP" id="MF_01925">
    <property type="entry name" value="P5C_reductase"/>
    <property type="match status" value="1"/>
</dbReference>
<evidence type="ECO:0000256" key="1">
    <source>
        <dbReference type="ARBA" id="ARBA00005525"/>
    </source>
</evidence>
<comment type="similarity">
    <text evidence="1 4">Belongs to the pyrroline-5-carboxylate reductase family.</text>
</comment>
<dbReference type="EMBL" id="JAGFNY010000038">
    <property type="protein sequence ID" value="MBW7570955.1"/>
    <property type="molecule type" value="Genomic_DNA"/>
</dbReference>